<sequence length="52" mass="6351">MDPLYLTPEDMTELFDKVLSNLRIEIRPHYENWCKTIQYKDVIEIEVYDTQT</sequence>
<evidence type="ECO:0000313" key="1">
    <source>
        <dbReference type="EMBL" id="CAF1542769.1"/>
    </source>
</evidence>
<dbReference type="EMBL" id="CAJNOU010008997">
    <property type="protein sequence ID" value="CAF1542769.1"/>
    <property type="molecule type" value="Genomic_DNA"/>
</dbReference>
<organism evidence="1 2">
    <name type="scientific">Rotaria sordida</name>
    <dbReference type="NCBI Taxonomy" id="392033"/>
    <lineage>
        <taxon>Eukaryota</taxon>
        <taxon>Metazoa</taxon>
        <taxon>Spiralia</taxon>
        <taxon>Gnathifera</taxon>
        <taxon>Rotifera</taxon>
        <taxon>Eurotatoria</taxon>
        <taxon>Bdelloidea</taxon>
        <taxon>Philodinida</taxon>
        <taxon>Philodinidae</taxon>
        <taxon>Rotaria</taxon>
    </lineage>
</organism>
<dbReference type="AlphaFoldDB" id="A0A815WG20"/>
<name>A0A815WG20_9BILA</name>
<evidence type="ECO:0000313" key="2">
    <source>
        <dbReference type="Proteomes" id="UP000663889"/>
    </source>
</evidence>
<gene>
    <name evidence="1" type="ORF">SEV965_LOCUS38233</name>
</gene>
<comment type="caution">
    <text evidence="1">The sequence shown here is derived from an EMBL/GenBank/DDBJ whole genome shotgun (WGS) entry which is preliminary data.</text>
</comment>
<accession>A0A815WG20</accession>
<protein>
    <submittedName>
        <fullName evidence="1">Uncharacterized protein</fullName>
    </submittedName>
</protein>
<dbReference type="Proteomes" id="UP000663889">
    <property type="component" value="Unassembled WGS sequence"/>
</dbReference>
<proteinExistence type="predicted"/>
<feature type="non-terminal residue" evidence="1">
    <location>
        <position position="52"/>
    </location>
</feature>
<reference evidence="1" key="1">
    <citation type="submission" date="2021-02" db="EMBL/GenBank/DDBJ databases">
        <authorList>
            <person name="Nowell W R."/>
        </authorList>
    </citation>
    <scope>NUCLEOTIDE SEQUENCE</scope>
</reference>